<reference evidence="2" key="1">
    <citation type="journal article" date="2022" name="Plant J.">
        <title>Strategies of tolerance reflected in two North American maple genomes.</title>
        <authorList>
            <person name="McEvoy S.L."/>
            <person name="Sezen U.U."/>
            <person name="Trouern-Trend A."/>
            <person name="McMahon S.M."/>
            <person name="Schaberg P.G."/>
            <person name="Yang J."/>
            <person name="Wegrzyn J.L."/>
            <person name="Swenson N.G."/>
        </authorList>
    </citation>
    <scope>NUCLEOTIDE SEQUENCE</scope>
    <source>
        <strain evidence="2">NS2018</strain>
    </source>
</reference>
<dbReference type="AlphaFoldDB" id="A0AA39SKX5"/>
<name>A0AA39SKX5_ACESA</name>
<organism evidence="2 3">
    <name type="scientific">Acer saccharum</name>
    <name type="common">Sugar maple</name>
    <dbReference type="NCBI Taxonomy" id="4024"/>
    <lineage>
        <taxon>Eukaryota</taxon>
        <taxon>Viridiplantae</taxon>
        <taxon>Streptophyta</taxon>
        <taxon>Embryophyta</taxon>
        <taxon>Tracheophyta</taxon>
        <taxon>Spermatophyta</taxon>
        <taxon>Magnoliopsida</taxon>
        <taxon>eudicotyledons</taxon>
        <taxon>Gunneridae</taxon>
        <taxon>Pentapetalae</taxon>
        <taxon>rosids</taxon>
        <taxon>malvids</taxon>
        <taxon>Sapindales</taxon>
        <taxon>Sapindaceae</taxon>
        <taxon>Hippocastanoideae</taxon>
        <taxon>Acereae</taxon>
        <taxon>Acer</taxon>
    </lineage>
</organism>
<feature type="region of interest" description="Disordered" evidence="1">
    <location>
        <begin position="25"/>
        <end position="67"/>
    </location>
</feature>
<protein>
    <submittedName>
        <fullName evidence="2">Uncharacterized protein</fullName>
    </submittedName>
</protein>
<accession>A0AA39SKX5</accession>
<gene>
    <name evidence="2" type="ORF">LWI29_032288</name>
</gene>
<evidence type="ECO:0000313" key="3">
    <source>
        <dbReference type="Proteomes" id="UP001168877"/>
    </source>
</evidence>
<sequence length="134" mass="14323">MPAHVSPNDSHLADIFPVHMQLSQHSPYSLSHPTNSPSPAGPPHTTASVSTQHTITLPPQQPLDESTQVVSAPLAGYESGSATGGCSGLFCWNNTRPPKKGKVKGTPVRQRKGGRFSLFGECAKAKKSESRLRR</sequence>
<feature type="compositionally biased region" description="Polar residues" evidence="1">
    <location>
        <begin position="45"/>
        <end position="67"/>
    </location>
</feature>
<proteinExistence type="predicted"/>
<comment type="caution">
    <text evidence="2">The sequence shown here is derived from an EMBL/GenBank/DDBJ whole genome shotgun (WGS) entry which is preliminary data.</text>
</comment>
<evidence type="ECO:0000313" key="2">
    <source>
        <dbReference type="EMBL" id="KAK0590834.1"/>
    </source>
</evidence>
<evidence type="ECO:0000256" key="1">
    <source>
        <dbReference type="SAM" id="MobiDB-lite"/>
    </source>
</evidence>
<dbReference type="EMBL" id="JAUESC010000381">
    <property type="protein sequence ID" value="KAK0590834.1"/>
    <property type="molecule type" value="Genomic_DNA"/>
</dbReference>
<dbReference type="Proteomes" id="UP001168877">
    <property type="component" value="Unassembled WGS sequence"/>
</dbReference>
<reference evidence="2" key="2">
    <citation type="submission" date="2023-06" db="EMBL/GenBank/DDBJ databases">
        <authorList>
            <person name="Swenson N.G."/>
            <person name="Wegrzyn J.L."/>
            <person name="Mcevoy S.L."/>
        </authorList>
    </citation>
    <scope>NUCLEOTIDE SEQUENCE</scope>
    <source>
        <strain evidence="2">NS2018</strain>
        <tissue evidence="2">Leaf</tissue>
    </source>
</reference>
<keyword evidence="3" id="KW-1185">Reference proteome</keyword>
<feature type="compositionally biased region" description="Polar residues" evidence="1">
    <location>
        <begin position="25"/>
        <end position="38"/>
    </location>
</feature>